<gene>
    <name evidence="2" type="ORF">CVV68_10185</name>
</gene>
<name>A0A2V5L7S9_9MICC</name>
<feature type="domain" description="DUF6504" evidence="1">
    <location>
        <begin position="5"/>
        <end position="98"/>
    </location>
</feature>
<accession>A0A2V5L7S9</accession>
<evidence type="ECO:0000313" key="2">
    <source>
        <dbReference type="EMBL" id="PYI67459.1"/>
    </source>
</evidence>
<reference evidence="2 3" key="1">
    <citation type="submission" date="2018-05" db="EMBL/GenBank/DDBJ databases">
        <title>Genetic diversity of glacier-inhabiting Cryobacterium bacteria in China and description of Cryobacterium mengkeensis sp. nov. and Arthrobacter glacialis sp. nov.</title>
        <authorList>
            <person name="Liu Q."/>
            <person name="Xin Y.-H."/>
        </authorList>
    </citation>
    <scope>NUCLEOTIDE SEQUENCE [LARGE SCALE GENOMIC DNA]</scope>
    <source>
        <strain evidence="2 3">LI2</strain>
    </source>
</reference>
<dbReference type="InterPro" id="IPR045443">
    <property type="entry name" value="DUF6504"/>
</dbReference>
<comment type="caution">
    <text evidence="2">The sequence shown here is derived from an EMBL/GenBank/DDBJ whole genome shotgun (WGS) entry which is preliminary data.</text>
</comment>
<dbReference type="EMBL" id="QJVD01000009">
    <property type="protein sequence ID" value="PYI67459.1"/>
    <property type="molecule type" value="Genomic_DNA"/>
</dbReference>
<dbReference type="OrthoDB" id="5190586at2"/>
<organism evidence="2 3">
    <name type="scientific">Arthrobacter livingstonensis</name>
    <dbReference type="NCBI Taxonomy" id="670078"/>
    <lineage>
        <taxon>Bacteria</taxon>
        <taxon>Bacillati</taxon>
        <taxon>Actinomycetota</taxon>
        <taxon>Actinomycetes</taxon>
        <taxon>Micrococcales</taxon>
        <taxon>Micrococcaceae</taxon>
        <taxon>Arthrobacter</taxon>
    </lineage>
</organism>
<dbReference type="AlphaFoldDB" id="A0A2V5L7S9"/>
<evidence type="ECO:0000313" key="3">
    <source>
        <dbReference type="Proteomes" id="UP000247832"/>
    </source>
</evidence>
<evidence type="ECO:0000259" key="1">
    <source>
        <dbReference type="Pfam" id="PF20114"/>
    </source>
</evidence>
<protein>
    <recommendedName>
        <fullName evidence="1">DUF6504 domain-containing protein</fullName>
    </recommendedName>
</protein>
<keyword evidence="3" id="KW-1185">Reference proteome</keyword>
<dbReference type="Pfam" id="PF20114">
    <property type="entry name" value="DUF6504"/>
    <property type="match status" value="1"/>
</dbReference>
<sequence>MGTFSEGIEVWLTAAGLPLHLLWRGRRYTLAADPVRWYERRNWWDEETRAAPGAGAGLVDREIWRVQVRRDGGASGTPLLTLDLVRYLPAGRWRVIKIYDALRESVEELEPGA</sequence>
<proteinExistence type="predicted"/>
<dbReference type="Proteomes" id="UP000247832">
    <property type="component" value="Unassembled WGS sequence"/>
</dbReference>
<dbReference type="RefSeq" id="WP_110500898.1">
    <property type="nucleotide sequence ID" value="NZ_QJVD01000009.1"/>
</dbReference>